<dbReference type="PANTHER" id="PTHR30185">
    <property type="entry name" value="CRYPTIC BETA-GLUCOSIDE BGL OPERON ANTITERMINATOR"/>
    <property type="match status" value="1"/>
</dbReference>
<organism evidence="4 5">
    <name type="scientific">Enterococcus termitis</name>
    <dbReference type="NCBI Taxonomy" id="332950"/>
    <lineage>
        <taxon>Bacteria</taxon>
        <taxon>Bacillati</taxon>
        <taxon>Bacillota</taxon>
        <taxon>Bacilli</taxon>
        <taxon>Lactobacillales</taxon>
        <taxon>Enterococcaceae</taxon>
        <taxon>Enterococcus</taxon>
    </lineage>
</organism>
<evidence type="ECO:0000256" key="1">
    <source>
        <dbReference type="ARBA" id="ARBA00023015"/>
    </source>
</evidence>
<protein>
    <recommendedName>
        <fullName evidence="3">Mga helix-turn-helix domain-containing protein</fullName>
    </recommendedName>
</protein>
<reference evidence="5" key="1">
    <citation type="submission" date="2016-09" db="EMBL/GenBank/DDBJ databases">
        <authorList>
            <person name="Gulvik C.A."/>
        </authorList>
    </citation>
    <scope>NUCLEOTIDE SEQUENCE [LARGE SCALE GENOMIC DNA]</scope>
    <source>
        <strain evidence="5">LMG 8895</strain>
    </source>
</reference>
<evidence type="ECO:0000256" key="2">
    <source>
        <dbReference type="ARBA" id="ARBA00023163"/>
    </source>
</evidence>
<dbReference type="InterPro" id="IPR007737">
    <property type="entry name" value="Mga_HTH"/>
</dbReference>
<dbReference type="PANTHER" id="PTHR30185:SF13">
    <property type="entry name" value="LICABCH OPERON REGULATOR-RELATED"/>
    <property type="match status" value="1"/>
</dbReference>
<evidence type="ECO:0000313" key="4">
    <source>
        <dbReference type="EMBL" id="OEG20773.1"/>
    </source>
</evidence>
<evidence type="ECO:0000313" key="5">
    <source>
        <dbReference type="Proteomes" id="UP000095094"/>
    </source>
</evidence>
<evidence type="ECO:0000259" key="3">
    <source>
        <dbReference type="Pfam" id="PF05043"/>
    </source>
</evidence>
<keyword evidence="5" id="KW-1185">Reference proteome</keyword>
<dbReference type="RefSeq" id="WP_069662081.1">
    <property type="nucleotide sequence ID" value="NZ_JBHUJJ010000001.1"/>
</dbReference>
<dbReference type="OrthoDB" id="2365732at2"/>
<accession>A0A1E5H769</accession>
<feature type="domain" description="Mga helix-turn-helix" evidence="3">
    <location>
        <begin position="89"/>
        <end position="171"/>
    </location>
</feature>
<name>A0A1E5H769_9ENTE</name>
<dbReference type="Pfam" id="PF05043">
    <property type="entry name" value="Mga"/>
    <property type="match status" value="1"/>
</dbReference>
<gene>
    <name evidence="4" type="ORF">BCR25_02885</name>
</gene>
<keyword evidence="1" id="KW-0805">Transcription regulation</keyword>
<dbReference type="AlphaFoldDB" id="A0A1E5H769"/>
<keyword evidence="2" id="KW-0804">Transcription</keyword>
<dbReference type="Proteomes" id="UP000095094">
    <property type="component" value="Unassembled WGS sequence"/>
</dbReference>
<dbReference type="InterPro" id="IPR050661">
    <property type="entry name" value="BglG_antiterminators"/>
</dbReference>
<proteinExistence type="predicted"/>
<dbReference type="EMBL" id="MIJY01000001">
    <property type="protein sequence ID" value="OEG20773.1"/>
    <property type="molecule type" value="Genomic_DNA"/>
</dbReference>
<comment type="caution">
    <text evidence="4">The sequence shown here is derived from an EMBL/GenBank/DDBJ whole genome shotgun (WGS) entry which is preliminary data.</text>
</comment>
<sequence length="500" mass="59988">MYSDSNFTYIELLTSDLLLERKIALFLDLEERYLSIEELAMKFDVSVKKIRRVVRLLQEDILEYNHHGFTFSICKSKGILLKVPIDDDLKHFLAFITQKSPLIKMLEKICLNDFGSVRDYAERYFFSEATIRRRLKKIKRFLNQFDIDLARETVVFEGDEQQIRYFMLLFFWRLYSGISWPFQYIDESEVEQIVNELITLNNKYNNEITRLEKRRMMYYIAIVKIRIRKKNTMSMLPAWEKAKINNDFFQEFSQLFSSFNGSLCTKPAEISLHYEIWKSCSWVPNVKAAFDVEKNNGSEPAKASILFFDYFKEHFFEMTEAEKESATEFIFCIHTLCFNFKKFKSDINGYYYYRRIQKYYPKLKLRLEHFIDVLYEQSGYSLFLEKNFLVTHYSMLFSHLKRINEYERTIHVTIETELPNMLSELLYDQVYGMFSRKYNIYLDSPNKADAKEKADVILTTVPLRETKSVLTEKNIVAINRELKKADIRKIEYVFDRILQD</sequence>